<evidence type="ECO:0000313" key="3">
    <source>
        <dbReference type="Proteomes" id="UP001152798"/>
    </source>
</evidence>
<proteinExistence type="predicted"/>
<reference evidence="2" key="1">
    <citation type="submission" date="2022-01" db="EMBL/GenBank/DDBJ databases">
        <authorList>
            <person name="King R."/>
        </authorList>
    </citation>
    <scope>NUCLEOTIDE SEQUENCE</scope>
</reference>
<protein>
    <submittedName>
        <fullName evidence="2">Uncharacterized protein</fullName>
    </submittedName>
</protein>
<sequence>MSIHHLRWYPRHTIQFMLSHGPRSSLSCLSRNSGLGLSSRILLGNSELNRAKEEVSRRERSPAKQMVGASSP</sequence>
<accession>A0A9P0EAC5</accession>
<name>A0A9P0EAC5_NEZVI</name>
<dbReference type="EMBL" id="OV725079">
    <property type="protein sequence ID" value="CAH1395122.1"/>
    <property type="molecule type" value="Genomic_DNA"/>
</dbReference>
<dbReference type="AlphaFoldDB" id="A0A9P0EAC5"/>
<organism evidence="2 3">
    <name type="scientific">Nezara viridula</name>
    <name type="common">Southern green stink bug</name>
    <name type="synonym">Cimex viridulus</name>
    <dbReference type="NCBI Taxonomy" id="85310"/>
    <lineage>
        <taxon>Eukaryota</taxon>
        <taxon>Metazoa</taxon>
        <taxon>Ecdysozoa</taxon>
        <taxon>Arthropoda</taxon>
        <taxon>Hexapoda</taxon>
        <taxon>Insecta</taxon>
        <taxon>Pterygota</taxon>
        <taxon>Neoptera</taxon>
        <taxon>Paraneoptera</taxon>
        <taxon>Hemiptera</taxon>
        <taxon>Heteroptera</taxon>
        <taxon>Panheteroptera</taxon>
        <taxon>Pentatomomorpha</taxon>
        <taxon>Pentatomoidea</taxon>
        <taxon>Pentatomidae</taxon>
        <taxon>Pentatominae</taxon>
        <taxon>Nezara</taxon>
    </lineage>
</organism>
<gene>
    <name evidence="2" type="ORF">NEZAVI_LOCUS5453</name>
</gene>
<evidence type="ECO:0000313" key="2">
    <source>
        <dbReference type="EMBL" id="CAH1395122.1"/>
    </source>
</evidence>
<feature type="region of interest" description="Disordered" evidence="1">
    <location>
        <begin position="48"/>
        <end position="72"/>
    </location>
</feature>
<keyword evidence="3" id="KW-1185">Reference proteome</keyword>
<dbReference type="Proteomes" id="UP001152798">
    <property type="component" value="Chromosome 3"/>
</dbReference>
<evidence type="ECO:0000256" key="1">
    <source>
        <dbReference type="SAM" id="MobiDB-lite"/>
    </source>
</evidence>
<feature type="compositionally biased region" description="Basic and acidic residues" evidence="1">
    <location>
        <begin position="49"/>
        <end position="62"/>
    </location>
</feature>